<comment type="caution">
    <text evidence="1">The sequence shown here is derived from an EMBL/GenBank/DDBJ whole genome shotgun (WGS) entry which is preliminary data.</text>
</comment>
<evidence type="ECO:0000313" key="1">
    <source>
        <dbReference type="EMBL" id="GGK18066.1"/>
    </source>
</evidence>
<dbReference type="EMBL" id="BMPP01000003">
    <property type="protein sequence ID" value="GGK18066.1"/>
    <property type="molecule type" value="Genomic_DNA"/>
</dbReference>
<sequence length="80" mass="8779">MTQRGQGLLTEGAAYHRAVPGGVIFSGRFRSRCSSKLHCPAQYGQVVRKRDSEESGVTLPHMPNNTNQKVMVFALCEKSA</sequence>
<evidence type="ECO:0000313" key="2">
    <source>
        <dbReference type="Proteomes" id="UP000647587"/>
    </source>
</evidence>
<reference evidence="2" key="1">
    <citation type="journal article" date="2019" name="Int. J. Syst. Evol. Microbiol.">
        <title>The Global Catalogue of Microorganisms (GCM) 10K type strain sequencing project: providing services to taxonomists for standard genome sequencing and annotation.</title>
        <authorList>
            <consortium name="The Broad Institute Genomics Platform"/>
            <consortium name="The Broad Institute Genome Sequencing Center for Infectious Disease"/>
            <person name="Wu L."/>
            <person name="Ma J."/>
        </authorList>
    </citation>
    <scope>NUCLEOTIDE SEQUENCE [LARGE SCALE GENOMIC DNA]</scope>
    <source>
        <strain evidence="2">JCM 30331</strain>
    </source>
</reference>
<organism evidence="1 2">
    <name type="scientific">Deinococcus malanensis</name>
    <dbReference type="NCBI Taxonomy" id="1706855"/>
    <lineage>
        <taxon>Bacteria</taxon>
        <taxon>Thermotogati</taxon>
        <taxon>Deinococcota</taxon>
        <taxon>Deinococci</taxon>
        <taxon>Deinococcales</taxon>
        <taxon>Deinococcaceae</taxon>
        <taxon>Deinococcus</taxon>
    </lineage>
</organism>
<protein>
    <recommendedName>
        <fullName evidence="3">Transposase DDE domain-containing protein</fullName>
    </recommendedName>
</protein>
<evidence type="ECO:0008006" key="3">
    <source>
        <dbReference type="Google" id="ProtNLM"/>
    </source>
</evidence>
<dbReference type="Proteomes" id="UP000647587">
    <property type="component" value="Unassembled WGS sequence"/>
</dbReference>
<accession>A0ABQ2EP20</accession>
<keyword evidence="2" id="KW-1185">Reference proteome</keyword>
<name>A0ABQ2EP20_9DEIO</name>
<proteinExistence type="predicted"/>
<gene>
    <name evidence="1" type="ORF">GCM10008955_09370</name>
</gene>